<feature type="region of interest" description="Disordered" evidence="1">
    <location>
        <begin position="957"/>
        <end position="1003"/>
    </location>
</feature>
<feature type="compositionally biased region" description="Polar residues" evidence="1">
    <location>
        <begin position="969"/>
        <end position="983"/>
    </location>
</feature>
<feature type="region of interest" description="Disordered" evidence="1">
    <location>
        <begin position="1106"/>
        <end position="1140"/>
    </location>
</feature>
<protein>
    <submittedName>
        <fullName evidence="2">Uncharacterized protein</fullName>
    </submittedName>
</protein>
<name>A0ABR0BMY1_PURLI</name>
<sequence length="1140" mass="121474">MFHGTASGSRPVPNKRIEKPSNCTTTTTITGTRGACSELIRLITAGDDDRDPADGLPATSQHHLARIASVALALALALCPGVPALVARLQLLAQTPQSACGSNLTAELMNALRAHPSSARASAALGLGIHMALLCSFLRVGAKNKPAMKRTRPHGVRRRLDAFVQPASCGWRANDASLGDCAAASDLSSTTTRTRHGTVRCLLMHLSPPARCSSRPAPSLRRVPALGVERHHGSGLDEVDGAARRTGARRHAHFLYALKPRRSHAASVCACGVASARGPLVASRGEARRDDHAPTTPPPPTAFAAPAMLPCLGRPSCRRPVSPDPWAGRDCVVMIAHGQPGVAGQIPRICFTTQTALAAVLGTRHIPICWQAAICQEAKPMRRCEMGFQTVLARLIWRLVYAPENPSLDGSSTRDQCILQGADWAVDKPGKLHHQAAFQLLACSREAHRHPADVGSVTGGGVGARGCIGRSSHGKGASQTIPPIVSSRRLQHRNPDRLAEMLAARDSHAQLRELVRQGIAGRWLTTRGIAWCMPRANSLSSLARASEPAAPFPEHRAKISTGFWMRRGAAHLACSNKAPAGNQQAISKLAVERPSQRAAPHYVLVCGRRKKVSAMAASNKLVSDAVCFVVSCVPAATTTTQMPAKPAQVCLCERRGRLRAARGAHTDDGDSDRLPWLLQCLVGGPGQKARRAADRARPGDGRDAWTTATNGWLAGWMARVDGETDGRRDWIQSWGGRGSSLARTWREASRAGCGRCSAGLARAAAGQGTVVTVSLLRLPTRPAHCAAWTTSAPKVAPTGPLVVGAPLEKMEAQQNFTTGQPALASTKYSAVPQALAPATRPAVVLGPYRKYPARAGPPTATPPDQRCAGACHAAARERPPPLLRCSWCEKTEGALFCHFPFSAHQQYIPRQASPDTLPLSLSPLHPASCPLPTRSSPRSLCALDSAEVCPLGVLRSSRRQRSSGTTTTDRPSLNSRSAAQRSAYTRPPARPRAAQTPRPQRTCYPTLVAADRGSGLHINPQAQPTTAHPPGDFQDCLSECFAAPPRDQRHPEFAKPRCHHFTLQSHLGVAVLDPSTPFNQPASRLSQSSHRTGPLSFACPAFRVPHPRAADLHQTSPPSPKQSQLFNTTNLPGPAFGSRS</sequence>
<feature type="compositionally biased region" description="Low complexity" evidence="1">
    <location>
        <begin position="985"/>
        <end position="1002"/>
    </location>
</feature>
<keyword evidence="3" id="KW-1185">Reference proteome</keyword>
<organism evidence="2 3">
    <name type="scientific">Purpureocillium lilacinum</name>
    <name type="common">Paecilomyces lilacinus</name>
    <dbReference type="NCBI Taxonomy" id="33203"/>
    <lineage>
        <taxon>Eukaryota</taxon>
        <taxon>Fungi</taxon>
        <taxon>Dikarya</taxon>
        <taxon>Ascomycota</taxon>
        <taxon>Pezizomycotina</taxon>
        <taxon>Sordariomycetes</taxon>
        <taxon>Hypocreomycetidae</taxon>
        <taxon>Hypocreales</taxon>
        <taxon>Ophiocordycipitaceae</taxon>
        <taxon>Purpureocillium</taxon>
    </lineage>
</organism>
<evidence type="ECO:0000256" key="1">
    <source>
        <dbReference type="SAM" id="MobiDB-lite"/>
    </source>
</evidence>
<feature type="region of interest" description="Disordered" evidence="1">
    <location>
        <begin position="1"/>
        <end position="24"/>
    </location>
</feature>
<dbReference type="Proteomes" id="UP001287286">
    <property type="component" value="Unassembled WGS sequence"/>
</dbReference>
<gene>
    <name evidence="2" type="ORF">Purlil1_10595</name>
</gene>
<evidence type="ECO:0000313" key="3">
    <source>
        <dbReference type="Proteomes" id="UP001287286"/>
    </source>
</evidence>
<feature type="compositionally biased region" description="Polar residues" evidence="1">
    <location>
        <begin position="1113"/>
        <end position="1131"/>
    </location>
</feature>
<proteinExistence type="predicted"/>
<comment type="caution">
    <text evidence="2">The sequence shown here is derived from an EMBL/GenBank/DDBJ whole genome shotgun (WGS) entry which is preliminary data.</text>
</comment>
<accession>A0ABR0BMY1</accession>
<evidence type="ECO:0000313" key="2">
    <source>
        <dbReference type="EMBL" id="KAK4083962.1"/>
    </source>
</evidence>
<reference evidence="2 3" key="1">
    <citation type="journal article" date="2024" name="Microbiol. Resour. Announc.">
        <title>Genome annotations for the ascomycete fungi Trichoderma harzianum, Trichoderma aggressivum, and Purpureocillium lilacinum.</title>
        <authorList>
            <person name="Beijen E.P.W."/>
            <person name="Ohm R.A."/>
        </authorList>
    </citation>
    <scope>NUCLEOTIDE SEQUENCE [LARGE SCALE GENOMIC DNA]</scope>
    <source>
        <strain evidence="2 3">CBS 150709</strain>
    </source>
</reference>
<dbReference type="EMBL" id="JAWRVI010000055">
    <property type="protein sequence ID" value="KAK4083962.1"/>
    <property type="molecule type" value="Genomic_DNA"/>
</dbReference>